<dbReference type="InterPro" id="IPR011335">
    <property type="entry name" value="Restrct_endonuc-II-like"/>
</dbReference>
<keyword evidence="3" id="KW-0808">Transferase</keyword>
<evidence type="ECO:0000256" key="3">
    <source>
        <dbReference type="ARBA" id="ARBA00022679"/>
    </source>
</evidence>
<dbReference type="GO" id="GO:0000166">
    <property type="term" value="F:nucleotide binding"/>
    <property type="evidence" value="ECO:0007669"/>
    <property type="project" value="InterPro"/>
</dbReference>
<name>A0A2B4RU47_STYPI</name>
<keyword evidence="5" id="KW-0235">DNA replication</keyword>
<evidence type="ECO:0000256" key="5">
    <source>
        <dbReference type="ARBA" id="ARBA00022705"/>
    </source>
</evidence>
<dbReference type="EMBL" id="LSMT01000321">
    <property type="protein sequence ID" value="PFX20339.1"/>
    <property type="molecule type" value="Genomic_DNA"/>
</dbReference>
<dbReference type="Gene3D" id="3.90.320.10">
    <property type="match status" value="1"/>
</dbReference>
<proteinExistence type="inferred from homology"/>
<evidence type="ECO:0000256" key="1">
    <source>
        <dbReference type="ARBA" id="ARBA00005755"/>
    </source>
</evidence>
<comment type="catalytic activity">
    <reaction evidence="8">
        <text>DNA(n) + a 2'-deoxyribonucleoside 5'-triphosphate = DNA(n+1) + diphosphate</text>
        <dbReference type="Rhea" id="RHEA:22508"/>
        <dbReference type="Rhea" id="RHEA-COMP:17339"/>
        <dbReference type="Rhea" id="RHEA-COMP:17340"/>
        <dbReference type="ChEBI" id="CHEBI:33019"/>
        <dbReference type="ChEBI" id="CHEBI:61560"/>
        <dbReference type="ChEBI" id="CHEBI:173112"/>
        <dbReference type="EC" id="2.7.7.7"/>
    </reaction>
</comment>
<feature type="domain" description="DNA-directed DNA polymerase family B mitochondria/virus" evidence="9">
    <location>
        <begin position="444"/>
        <end position="613"/>
    </location>
</feature>
<dbReference type="GO" id="GO:0006260">
    <property type="term" value="P:DNA replication"/>
    <property type="evidence" value="ECO:0007669"/>
    <property type="project" value="UniProtKB-KW"/>
</dbReference>
<dbReference type="InterPro" id="IPR011604">
    <property type="entry name" value="PDDEXK-like_dom_sf"/>
</dbReference>
<evidence type="ECO:0000256" key="6">
    <source>
        <dbReference type="ARBA" id="ARBA00022932"/>
    </source>
</evidence>
<evidence type="ECO:0000256" key="4">
    <source>
        <dbReference type="ARBA" id="ARBA00022695"/>
    </source>
</evidence>
<dbReference type="GO" id="GO:0003677">
    <property type="term" value="F:DNA binding"/>
    <property type="evidence" value="ECO:0007669"/>
    <property type="project" value="UniProtKB-KW"/>
</dbReference>
<dbReference type="SUPFAM" id="SSF53098">
    <property type="entry name" value="Ribonuclease H-like"/>
    <property type="match status" value="1"/>
</dbReference>
<reference evidence="12" key="1">
    <citation type="journal article" date="2017" name="bioRxiv">
        <title>Comparative analysis of the genomes of Stylophora pistillata and Acropora digitifera provides evidence for extensive differences between species of corals.</title>
        <authorList>
            <person name="Voolstra C.R."/>
            <person name="Li Y."/>
            <person name="Liew Y.J."/>
            <person name="Baumgarten S."/>
            <person name="Zoccola D."/>
            <person name="Flot J.-F."/>
            <person name="Tambutte S."/>
            <person name="Allemand D."/>
            <person name="Aranda M."/>
        </authorList>
    </citation>
    <scope>NUCLEOTIDE SEQUENCE [LARGE SCALE GENOMIC DNA]</scope>
</reference>
<dbReference type="Proteomes" id="UP000225706">
    <property type="component" value="Unassembled WGS sequence"/>
</dbReference>
<keyword evidence="4" id="KW-0548">Nucleotidyltransferase</keyword>
<gene>
    <name evidence="11" type="ORF">AWC38_SpisGene15205</name>
</gene>
<dbReference type="AlphaFoldDB" id="A0A2B4RU47"/>
<protein>
    <recommendedName>
        <fullName evidence="2">DNA-directed DNA polymerase</fullName>
        <ecNumber evidence="2">2.7.7.7</ecNumber>
    </recommendedName>
</protein>
<comment type="caution">
    <text evidence="11">The sequence shown here is derived from an EMBL/GenBank/DDBJ whole genome shotgun (WGS) entry which is preliminary data.</text>
</comment>
<evidence type="ECO:0000256" key="8">
    <source>
        <dbReference type="ARBA" id="ARBA00049244"/>
    </source>
</evidence>
<dbReference type="GO" id="GO:0006281">
    <property type="term" value="P:DNA repair"/>
    <property type="evidence" value="ECO:0007669"/>
    <property type="project" value="UniProtKB-ARBA"/>
</dbReference>
<dbReference type="Pfam" id="PF09588">
    <property type="entry name" value="YqaJ"/>
    <property type="match status" value="1"/>
</dbReference>
<evidence type="ECO:0000313" key="11">
    <source>
        <dbReference type="EMBL" id="PFX20339.1"/>
    </source>
</evidence>
<keyword evidence="12" id="KW-1185">Reference proteome</keyword>
<evidence type="ECO:0000256" key="2">
    <source>
        <dbReference type="ARBA" id="ARBA00012417"/>
    </source>
</evidence>
<evidence type="ECO:0000313" key="12">
    <source>
        <dbReference type="Proteomes" id="UP000225706"/>
    </source>
</evidence>
<evidence type="ECO:0000259" key="10">
    <source>
        <dbReference type="Pfam" id="PF09588"/>
    </source>
</evidence>
<dbReference type="EC" id="2.7.7.7" evidence="2"/>
<dbReference type="InterPro" id="IPR036397">
    <property type="entry name" value="RNaseH_sf"/>
</dbReference>
<dbReference type="InterPro" id="IPR004868">
    <property type="entry name" value="DNA-dir_DNA_pol_B_mt/vir"/>
</dbReference>
<feature type="domain" description="YqaJ viral recombinase" evidence="10">
    <location>
        <begin position="97"/>
        <end position="214"/>
    </location>
</feature>
<comment type="similarity">
    <text evidence="1">Belongs to the DNA polymerase type-B family.</text>
</comment>
<dbReference type="InterPro" id="IPR019080">
    <property type="entry name" value="YqaJ_viral_recombinase"/>
</dbReference>
<dbReference type="OrthoDB" id="5956630at2759"/>
<dbReference type="SUPFAM" id="SSF52980">
    <property type="entry name" value="Restriction endonuclease-like"/>
    <property type="match status" value="1"/>
</dbReference>
<evidence type="ECO:0000256" key="7">
    <source>
        <dbReference type="ARBA" id="ARBA00023125"/>
    </source>
</evidence>
<dbReference type="Pfam" id="PF03175">
    <property type="entry name" value="DNA_pol_B_2"/>
    <property type="match status" value="1"/>
</dbReference>
<dbReference type="Gene3D" id="3.30.420.10">
    <property type="entry name" value="Ribonuclease H-like superfamily/Ribonuclease H"/>
    <property type="match status" value="1"/>
</dbReference>
<dbReference type="GO" id="GO:0003887">
    <property type="term" value="F:DNA-directed DNA polymerase activity"/>
    <property type="evidence" value="ECO:0007669"/>
    <property type="project" value="UniProtKB-KW"/>
</dbReference>
<dbReference type="PANTHER" id="PTHR46609:SF8">
    <property type="entry name" value="YQAJ VIRAL RECOMBINASE DOMAIN-CONTAINING PROTEIN"/>
    <property type="match status" value="1"/>
</dbReference>
<accession>A0A2B4RU47</accession>
<keyword evidence="7" id="KW-0238">DNA-binding</keyword>
<dbReference type="InterPro" id="IPR051703">
    <property type="entry name" value="NF-kappa-B_Signaling_Reg"/>
</dbReference>
<organism evidence="11 12">
    <name type="scientific">Stylophora pistillata</name>
    <name type="common">Smooth cauliflower coral</name>
    <dbReference type="NCBI Taxonomy" id="50429"/>
    <lineage>
        <taxon>Eukaryota</taxon>
        <taxon>Metazoa</taxon>
        <taxon>Cnidaria</taxon>
        <taxon>Anthozoa</taxon>
        <taxon>Hexacorallia</taxon>
        <taxon>Scleractinia</taxon>
        <taxon>Astrocoeniina</taxon>
        <taxon>Pocilloporidae</taxon>
        <taxon>Stylophora</taxon>
    </lineage>
</organism>
<dbReference type="InterPro" id="IPR012337">
    <property type="entry name" value="RNaseH-like_sf"/>
</dbReference>
<keyword evidence="6" id="KW-0239">DNA-directed DNA polymerase</keyword>
<sequence>MASNTSNQPDCIESKFGSYAQGSDGSYQLAFTEDNFNVYMDISSFSRVPLEEIYEYPLFPLMDNQDDVYTVPEELEEAEKKQHESLVDNLLHPKPINNRCTRHGNQYESTAIRQYQKYMHSVKKPVLAYKSGLVVGSTSPYLGASPDGKVVDKGCNSPFGIIEVKCPETKFMVTPLDACSHDGFFSENCDGQPKLKRDHSYYKRVQGQLGITGARWCDFVVYTSRGMSIERIPFQEQFWLNLQQRLKNYFTHFISKAATICWVLTTFSADICESPPKNGGMLFWTPKELERIQERSMRIICPGMQYEQALAIMNLPTVKDNHENMCTATFRNIMNDPQHKLSKLLPPHYAAGEVISDGLLVAMALKGLPSSYRTFATVVMQREKQMTFAEFKAHIPILIVAETSESDEVFEFYGHECTRDFLAFMDELACGSPEENRHWVEFREVIGIFHNLKGYDAVFLQEQMVKEKRRFEFILPNGTKNLCMQVGKIVYKDSMCFLPMALSAFSSTFGIPELKKGFFPHKFHTPDHQNYVGPLPAAEYYDPEGMSEKKKQEFETWYAEEQRKNQHFHLKEDLIAYCCSDVKLLKAGCLKFIEEFHSIAKFDPMEKCVTIAQACNRYW</sequence>
<evidence type="ECO:0000259" key="9">
    <source>
        <dbReference type="Pfam" id="PF03175"/>
    </source>
</evidence>
<dbReference type="CDD" id="cd22343">
    <property type="entry name" value="PDDEXK_lambda_exonuclease-like"/>
    <property type="match status" value="1"/>
</dbReference>
<dbReference type="PANTHER" id="PTHR46609">
    <property type="entry name" value="EXONUCLEASE, PHAGE-TYPE/RECB, C-TERMINAL DOMAIN-CONTAINING PROTEIN"/>
    <property type="match status" value="1"/>
</dbReference>